<accession>A0A5E7FEB7</accession>
<protein>
    <submittedName>
        <fullName evidence="1">Uncharacterized protein</fullName>
    </submittedName>
</protein>
<evidence type="ECO:0000313" key="2">
    <source>
        <dbReference type="Proteomes" id="UP000337909"/>
    </source>
</evidence>
<dbReference type="AlphaFoldDB" id="A0A5E7FEB7"/>
<dbReference type="Proteomes" id="UP000337909">
    <property type="component" value="Unassembled WGS sequence"/>
</dbReference>
<dbReference type="EMBL" id="CABVHQ010000086">
    <property type="protein sequence ID" value="VVO35713.1"/>
    <property type="molecule type" value="Genomic_DNA"/>
</dbReference>
<sequence length="162" mass="17911">MPMMQPRGRSIGRTALIESFPYSDKGALDGSSGQRLCQTGTEPTESYPAHPKVCELQASLLNGAGPRPLISCDAIIWFDHCVRAGFVARVCLWPIFGFGQLPLFRVDQSFRIAPLVCQPSLAGKTRPSSWHSIHTGCPVNEERGRFLSQFVRLQTVWAPLAR</sequence>
<organism evidence="1 2">
    <name type="scientific">Pseudomonas fluorescens</name>
    <dbReference type="NCBI Taxonomy" id="294"/>
    <lineage>
        <taxon>Bacteria</taxon>
        <taxon>Pseudomonadati</taxon>
        <taxon>Pseudomonadota</taxon>
        <taxon>Gammaproteobacteria</taxon>
        <taxon>Pseudomonadales</taxon>
        <taxon>Pseudomonadaceae</taxon>
        <taxon>Pseudomonas</taxon>
    </lineage>
</organism>
<proteinExistence type="predicted"/>
<reference evidence="1 2" key="1">
    <citation type="submission" date="2019-09" db="EMBL/GenBank/DDBJ databases">
        <authorList>
            <person name="Chandra G."/>
            <person name="Truman W A."/>
        </authorList>
    </citation>
    <scope>NUCLEOTIDE SEQUENCE [LARGE SCALE GENOMIC DNA]</scope>
    <source>
        <strain evidence="1">PS691</strain>
    </source>
</reference>
<gene>
    <name evidence="1" type="ORF">PS691_05304</name>
</gene>
<name>A0A5E7FEB7_PSEFL</name>
<evidence type="ECO:0000313" key="1">
    <source>
        <dbReference type="EMBL" id="VVO35713.1"/>
    </source>
</evidence>